<dbReference type="RefSeq" id="WP_219965491.1">
    <property type="nucleotide sequence ID" value="NZ_JAGFNZ010000003.1"/>
</dbReference>
<dbReference type="InterPro" id="IPR008135">
    <property type="entry name" value="Competence-induced_CinA"/>
</dbReference>
<dbReference type="HAMAP" id="MF_00226_B">
    <property type="entry name" value="CinA_B"/>
    <property type="match status" value="1"/>
</dbReference>
<dbReference type="PANTHER" id="PTHR13939">
    <property type="entry name" value="NICOTINAMIDE-NUCLEOTIDE AMIDOHYDROLASE PNCC"/>
    <property type="match status" value="1"/>
</dbReference>
<proteinExistence type="inferred from homology"/>
<dbReference type="CDD" id="cd00885">
    <property type="entry name" value="cinA"/>
    <property type="match status" value="1"/>
</dbReference>
<accession>A0ABS7DP96</accession>
<sequence>MNAEIISVGTELLLGHTINTDASFVARELSTIGVNLLFAGTVGDNVPRLKEALESALSRSDLVITTGGLGPTGDDLTKETIAETAGKKLVMHQESMDRIVSYFKGRELGETQKKQAMLPEGCTVFPNDHGTAPGCGFETADGKTIIMLPGPPSELIPMLKNYAIPYLTRGEKAVIVSKIVRVFGLGEGFVAEKIADLTDCANPTAATYAKDGEMFVRVTARAESEEKAEAMCAPVVEELKSRFEDFIYGIDVESLEEVVVTELGKRGLHLATAESCTGGLLSKRLTDIAGASQVFQMGAVTYANEIKTLLLGVPESTLKQYGAVSEQTARAMAKGVRAKSGSELGIGITGIAGPDGGTPEKPVGLIYIALCDGEHTWVRKMQHAGASKGREYLRWLASSNALDMVRRYLTGCTGLEEAAYSKKI</sequence>
<dbReference type="InterPro" id="IPR008136">
    <property type="entry name" value="CinA_C"/>
</dbReference>
<dbReference type="NCBIfam" id="NF001813">
    <property type="entry name" value="PRK00549.1"/>
    <property type="match status" value="1"/>
</dbReference>
<dbReference type="SMART" id="SM00852">
    <property type="entry name" value="MoCF_biosynth"/>
    <property type="match status" value="1"/>
</dbReference>
<dbReference type="InterPro" id="IPR001453">
    <property type="entry name" value="MoaB/Mog_dom"/>
</dbReference>
<dbReference type="NCBIfam" id="TIGR00200">
    <property type="entry name" value="cinA_nterm"/>
    <property type="match status" value="1"/>
</dbReference>
<dbReference type="EMBL" id="JAGFNZ010000003">
    <property type="protein sequence ID" value="MBW7573093.1"/>
    <property type="molecule type" value="Genomic_DNA"/>
</dbReference>
<dbReference type="Pfam" id="PF18146">
    <property type="entry name" value="CinA_KH"/>
    <property type="match status" value="1"/>
</dbReference>
<dbReference type="Gene3D" id="3.40.980.10">
    <property type="entry name" value="MoaB/Mog-like domain"/>
    <property type="match status" value="1"/>
</dbReference>
<dbReference type="PIRSF" id="PIRSF006728">
    <property type="entry name" value="CinA"/>
    <property type="match status" value="1"/>
</dbReference>
<evidence type="ECO:0000256" key="1">
    <source>
        <dbReference type="HAMAP-Rule" id="MF_00226"/>
    </source>
</evidence>
<name>A0ABS7DP96_9FIRM</name>
<organism evidence="3 4">
    <name type="scientific">Caproiciproducens faecalis</name>
    <dbReference type="NCBI Taxonomy" id="2820301"/>
    <lineage>
        <taxon>Bacteria</taxon>
        <taxon>Bacillati</taxon>
        <taxon>Bacillota</taxon>
        <taxon>Clostridia</taxon>
        <taxon>Eubacteriales</taxon>
        <taxon>Acutalibacteraceae</taxon>
        <taxon>Caproiciproducens</taxon>
    </lineage>
</organism>
<dbReference type="Gene3D" id="3.30.70.2860">
    <property type="match status" value="1"/>
</dbReference>
<evidence type="ECO:0000313" key="4">
    <source>
        <dbReference type="Proteomes" id="UP000719942"/>
    </source>
</evidence>
<dbReference type="PANTHER" id="PTHR13939:SF0">
    <property type="entry name" value="NMN AMIDOHYDROLASE-LIKE PROTEIN YFAY"/>
    <property type="match status" value="1"/>
</dbReference>
<dbReference type="InterPro" id="IPR036653">
    <property type="entry name" value="CinA-like_C"/>
</dbReference>
<dbReference type="InterPro" id="IPR041424">
    <property type="entry name" value="CinA_KH"/>
</dbReference>
<gene>
    <name evidence="1" type="primary">cinA</name>
    <name evidence="3" type="ORF">J5W02_09735</name>
</gene>
<protein>
    <recommendedName>
        <fullName evidence="1">Putative competence-damage inducible protein</fullName>
    </recommendedName>
</protein>
<comment type="similarity">
    <text evidence="1">Belongs to the CinA family.</text>
</comment>
<dbReference type="Proteomes" id="UP000719942">
    <property type="component" value="Unassembled WGS sequence"/>
</dbReference>
<reference evidence="3 4" key="1">
    <citation type="submission" date="2021-03" db="EMBL/GenBank/DDBJ databases">
        <title>Caproiciproducens sp. nov. isolated from feces of cow.</title>
        <authorList>
            <person name="Choi J.-Y."/>
        </authorList>
    </citation>
    <scope>NUCLEOTIDE SEQUENCE [LARGE SCALE GENOMIC DNA]</scope>
    <source>
        <strain evidence="3 4">AGMB10547</strain>
    </source>
</reference>
<dbReference type="Pfam" id="PF02464">
    <property type="entry name" value="CinA"/>
    <property type="match status" value="1"/>
</dbReference>
<comment type="caution">
    <text evidence="3">The sequence shown here is derived from an EMBL/GenBank/DDBJ whole genome shotgun (WGS) entry which is preliminary data.</text>
</comment>
<dbReference type="NCBIfam" id="TIGR00199">
    <property type="entry name" value="PncC_domain"/>
    <property type="match status" value="1"/>
</dbReference>
<dbReference type="InterPro" id="IPR036425">
    <property type="entry name" value="MoaB/Mog-like_dom_sf"/>
</dbReference>
<evidence type="ECO:0000259" key="2">
    <source>
        <dbReference type="SMART" id="SM00852"/>
    </source>
</evidence>
<dbReference type="SUPFAM" id="SSF53218">
    <property type="entry name" value="Molybdenum cofactor biosynthesis proteins"/>
    <property type="match status" value="1"/>
</dbReference>
<dbReference type="SUPFAM" id="SSF142433">
    <property type="entry name" value="CinA-like"/>
    <property type="match status" value="1"/>
</dbReference>
<evidence type="ECO:0000313" key="3">
    <source>
        <dbReference type="EMBL" id="MBW7573093.1"/>
    </source>
</evidence>
<feature type="domain" description="MoaB/Mog" evidence="2">
    <location>
        <begin position="4"/>
        <end position="169"/>
    </location>
</feature>
<dbReference type="Pfam" id="PF00994">
    <property type="entry name" value="MoCF_biosynth"/>
    <property type="match status" value="1"/>
</dbReference>
<dbReference type="NCBIfam" id="TIGR00177">
    <property type="entry name" value="molyb_syn"/>
    <property type="match status" value="1"/>
</dbReference>
<dbReference type="InterPro" id="IPR050101">
    <property type="entry name" value="CinA"/>
</dbReference>
<keyword evidence="4" id="KW-1185">Reference proteome</keyword>
<dbReference type="Gene3D" id="3.90.950.20">
    <property type="entry name" value="CinA-like"/>
    <property type="match status" value="1"/>
</dbReference>